<evidence type="ECO:0000313" key="2">
    <source>
        <dbReference type="EMBL" id="KAG6580701.1"/>
    </source>
</evidence>
<organism evidence="2 3">
    <name type="scientific">Cucurbita argyrosperma subsp. sororia</name>
    <dbReference type="NCBI Taxonomy" id="37648"/>
    <lineage>
        <taxon>Eukaryota</taxon>
        <taxon>Viridiplantae</taxon>
        <taxon>Streptophyta</taxon>
        <taxon>Embryophyta</taxon>
        <taxon>Tracheophyta</taxon>
        <taxon>Spermatophyta</taxon>
        <taxon>Magnoliopsida</taxon>
        <taxon>eudicotyledons</taxon>
        <taxon>Gunneridae</taxon>
        <taxon>Pentapetalae</taxon>
        <taxon>rosids</taxon>
        <taxon>fabids</taxon>
        <taxon>Cucurbitales</taxon>
        <taxon>Cucurbitaceae</taxon>
        <taxon>Cucurbiteae</taxon>
        <taxon>Cucurbita</taxon>
    </lineage>
</organism>
<keyword evidence="1" id="KW-0812">Transmembrane</keyword>
<feature type="transmembrane region" description="Helical" evidence="1">
    <location>
        <begin position="207"/>
        <end position="225"/>
    </location>
</feature>
<dbReference type="AlphaFoldDB" id="A0AAV6MGB7"/>
<gene>
    <name evidence="2" type="ORF">SDJN03_20703</name>
</gene>
<sequence length="235" mass="26665">MEIEVCAGGDCISWKFETAGGKGSAATLSSSPKPRLDLDVLILCKFVEDLLQAPLLLILRPVIRCSYFTVRESKFRGGLEVPDLEDLKFKVLNRRDEYEIRKVERKQPYLETVELSSAVHINPSMPIPSTFLNKAREKIEMTRPVLTSQYKSDGEKMDMITPVVTKKMFQPAKGLLHSSTTRSDRNTIRTATPYSDFVIINLSGLHFLQHSMLIMLAILFLAFVIRSENQRDLTL</sequence>
<comment type="caution">
    <text evidence="2">The sequence shown here is derived from an EMBL/GenBank/DDBJ whole genome shotgun (WGS) entry which is preliminary data.</text>
</comment>
<accession>A0AAV6MGB7</accession>
<proteinExistence type="predicted"/>
<keyword evidence="1" id="KW-1133">Transmembrane helix</keyword>
<evidence type="ECO:0000313" key="3">
    <source>
        <dbReference type="Proteomes" id="UP000685013"/>
    </source>
</evidence>
<protein>
    <submittedName>
        <fullName evidence="2">Heme-binding-like protein, chloroplastic</fullName>
    </submittedName>
</protein>
<keyword evidence="3" id="KW-1185">Reference proteome</keyword>
<reference evidence="2 3" key="1">
    <citation type="journal article" date="2021" name="Hortic Res">
        <title>The domestication of Cucurbita argyrosperma as revealed by the genome of its wild relative.</title>
        <authorList>
            <person name="Barrera-Redondo J."/>
            <person name="Sanchez-de la Vega G."/>
            <person name="Aguirre-Liguori J.A."/>
            <person name="Castellanos-Morales G."/>
            <person name="Gutierrez-Guerrero Y.T."/>
            <person name="Aguirre-Dugua X."/>
            <person name="Aguirre-Planter E."/>
            <person name="Tenaillon M.I."/>
            <person name="Lira-Saade R."/>
            <person name="Eguiarte L.E."/>
        </authorList>
    </citation>
    <scope>NUCLEOTIDE SEQUENCE [LARGE SCALE GENOMIC DNA]</scope>
    <source>
        <strain evidence="2">JBR-2021</strain>
    </source>
</reference>
<dbReference type="Proteomes" id="UP000685013">
    <property type="component" value="Chromosome 14"/>
</dbReference>
<name>A0AAV6MGB7_9ROSI</name>
<evidence type="ECO:0000256" key="1">
    <source>
        <dbReference type="SAM" id="Phobius"/>
    </source>
</evidence>
<feature type="non-terminal residue" evidence="2">
    <location>
        <position position="1"/>
    </location>
</feature>
<dbReference type="EMBL" id="JAGKQH010000014">
    <property type="protein sequence ID" value="KAG6580701.1"/>
    <property type="molecule type" value="Genomic_DNA"/>
</dbReference>
<keyword evidence="1" id="KW-0472">Membrane</keyword>